<dbReference type="InParanoid" id="B7GEE0"/>
<protein>
    <recommendedName>
        <fullName evidence="6">Prolyl endopeptidase</fullName>
        <ecNumber evidence="6">3.4.21.-</ecNumber>
    </recommendedName>
</protein>
<feature type="domain" description="Peptidase S9 prolyl oligopeptidase catalytic" evidence="8">
    <location>
        <begin position="597"/>
        <end position="811"/>
    </location>
</feature>
<evidence type="ECO:0000256" key="4">
    <source>
        <dbReference type="ARBA" id="ARBA00022825"/>
    </source>
</evidence>
<dbReference type="PANTHER" id="PTHR11757:SF19">
    <property type="entry name" value="PROLYL ENDOPEPTIDASE-LIKE"/>
    <property type="match status" value="1"/>
</dbReference>
<reference evidence="10 11" key="1">
    <citation type="journal article" date="2008" name="Nature">
        <title>The Phaeodactylum genome reveals the evolutionary history of diatom genomes.</title>
        <authorList>
            <person name="Bowler C."/>
            <person name="Allen A.E."/>
            <person name="Badger J.H."/>
            <person name="Grimwood J."/>
            <person name="Jabbari K."/>
            <person name="Kuo A."/>
            <person name="Maheswari U."/>
            <person name="Martens C."/>
            <person name="Maumus F."/>
            <person name="Otillar R.P."/>
            <person name="Rayko E."/>
            <person name="Salamov A."/>
            <person name="Vandepoele K."/>
            <person name="Beszteri B."/>
            <person name="Gruber A."/>
            <person name="Heijde M."/>
            <person name="Katinka M."/>
            <person name="Mock T."/>
            <person name="Valentin K."/>
            <person name="Verret F."/>
            <person name="Berges J.A."/>
            <person name="Brownlee C."/>
            <person name="Cadoret J.P."/>
            <person name="Chiovitti A."/>
            <person name="Choi C.J."/>
            <person name="Coesel S."/>
            <person name="De Martino A."/>
            <person name="Detter J.C."/>
            <person name="Durkin C."/>
            <person name="Falciatore A."/>
            <person name="Fournet J."/>
            <person name="Haruta M."/>
            <person name="Huysman M.J."/>
            <person name="Jenkins B.D."/>
            <person name="Jiroutova K."/>
            <person name="Jorgensen R.E."/>
            <person name="Joubert Y."/>
            <person name="Kaplan A."/>
            <person name="Kroger N."/>
            <person name="Kroth P.G."/>
            <person name="La Roche J."/>
            <person name="Lindquist E."/>
            <person name="Lommer M."/>
            <person name="Martin-Jezequel V."/>
            <person name="Lopez P.J."/>
            <person name="Lucas S."/>
            <person name="Mangogna M."/>
            <person name="McGinnis K."/>
            <person name="Medlin L.K."/>
            <person name="Montsant A."/>
            <person name="Oudot-Le Secq M.P."/>
            <person name="Napoli C."/>
            <person name="Obornik M."/>
            <person name="Parker M.S."/>
            <person name="Petit J.L."/>
            <person name="Porcel B.M."/>
            <person name="Poulsen N."/>
            <person name="Robison M."/>
            <person name="Rychlewski L."/>
            <person name="Rynearson T.A."/>
            <person name="Schmutz J."/>
            <person name="Shapiro H."/>
            <person name="Siaut M."/>
            <person name="Stanley M."/>
            <person name="Sussman M.R."/>
            <person name="Taylor A.R."/>
            <person name="Vardi A."/>
            <person name="von Dassow P."/>
            <person name="Vyverman W."/>
            <person name="Willis A."/>
            <person name="Wyrwicz L.S."/>
            <person name="Rokhsar D.S."/>
            <person name="Weissenbach J."/>
            <person name="Armbrust E.V."/>
            <person name="Green B.R."/>
            <person name="Van de Peer Y."/>
            <person name="Grigoriev I.V."/>
        </authorList>
    </citation>
    <scope>NUCLEOTIDE SEQUENCE [LARGE SCALE GENOMIC DNA]</scope>
    <source>
        <strain evidence="10 11">CCAP 1055/1</strain>
    </source>
</reference>
<dbReference type="InterPro" id="IPR023302">
    <property type="entry name" value="Pept_S9A_N"/>
</dbReference>
<comment type="function">
    <text evidence="5">Serine peptidase whose precise substrate specificity remains unclear. Does not cleave peptides after a arginine or lysine residue. Regulates trans-Golgi network morphology and sorting by regulating the membrane binding of the AP-1 complex. May play a role in the regulation of synaptic vesicle exocytosis.</text>
</comment>
<dbReference type="Pfam" id="PF02897">
    <property type="entry name" value="Peptidase_S9_N"/>
    <property type="match status" value="1"/>
</dbReference>
<dbReference type="InterPro" id="IPR001375">
    <property type="entry name" value="Peptidase_S9_cat"/>
</dbReference>
<dbReference type="InterPro" id="IPR051543">
    <property type="entry name" value="Serine_Peptidase_S9A"/>
</dbReference>
<evidence type="ECO:0000256" key="5">
    <source>
        <dbReference type="ARBA" id="ARBA00045448"/>
    </source>
</evidence>
<sequence>MKQSRTRASFVPILFLVLRTSAIINSVTAFLATSARLAASRPVFTSGGRKSFGSQSTRASFSYSRRFSHLAMTGINPPVARRDEDRVIYVGAAPEGWKKELPRQSESSTERLLDPPTAIPDPYGWMRDEKRENKDILDHLEAENAYTESLTSHLEGLRQTLYDEMLAAIQETDYTTPRPHGDWYYYTRTFEGKSYTTHVRAPRQPDTPLSIQWDRKAESPILPGEQITLDVNVLAEGKKYCSTGSVTKSPSQKYLAYSADFTGGETCVMYVKDLTSGDIVDHDETLEMSGSIRWGADDNELFYLKMDEAHRPYQVYRRRLGNNDPDEMLLEEKDELYWMGISKSLDGKYLFIEVSSKETSEIHFLDLTDPNANLQCVAPRRLKVLYDVEHRNGRWWIESNVGGLPDMALWAAPANAHCADEWQLVTDAAGVALFEGGEDRALSAITCFQDFVVMQGREGGLPRVWIAAMDGDSVQTFQQLLFDEDAYDAGVGTHYEYDTRKIAVAYDSLVTPTQSLEIDLANTNERTVLKERAVPGYDKELYACERTTVKSRDGSVDIPVSLVYRKDVMEDHLQSGKAVHTHLYGYGSYGACIEADFRSTRLPLLNRGVIYVIAHIRGGGEMGRKWYEEPNGAKYLCKKNTFDDFVDVAKWLISDRKLTSPDVLSCEGRSAGGLLIGSSINQAPELFQMAILGVPFVDVLCTMVDASIPLTAVEWEEWGNPNEEKYHQYMKEYCPVQNVKKARYPSCLLTGGLHDPRVQYWEPSKFAATLRHTQSNESGPVCVKMDMSAGHFSASDRYKYLKELAFDYAFLL</sequence>
<dbReference type="PaxDb" id="2850-Phatr24161"/>
<reference evidence="11" key="2">
    <citation type="submission" date="2008-08" db="EMBL/GenBank/DDBJ databases">
        <authorList>
            <consortium name="Diatom Consortium"/>
            <person name="Grigoriev I."/>
            <person name="Grimwood J."/>
            <person name="Kuo A."/>
            <person name="Otillar R.P."/>
            <person name="Salamov A."/>
            <person name="Detter J.C."/>
            <person name="Lindquist E."/>
            <person name="Shapiro H."/>
            <person name="Lucas S."/>
            <person name="Glavina del Rio T."/>
            <person name="Pitluck S."/>
            <person name="Rokhsar D."/>
            <person name="Bowler C."/>
        </authorList>
    </citation>
    <scope>GENOME REANNOTATION</scope>
    <source>
        <strain evidence="11">CCAP 1055/1</strain>
    </source>
</reference>
<name>B7GEE0_PHATC</name>
<dbReference type="SUPFAM" id="SSF53474">
    <property type="entry name" value="alpha/beta-Hydrolases"/>
    <property type="match status" value="1"/>
</dbReference>
<evidence type="ECO:0000256" key="3">
    <source>
        <dbReference type="ARBA" id="ARBA00022801"/>
    </source>
</evidence>
<proteinExistence type="inferred from homology"/>
<dbReference type="HOGENOM" id="CLU_011290_0_1_1"/>
<dbReference type="AlphaFoldDB" id="B7GEE0"/>
<dbReference type="GO" id="GO:0004252">
    <property type="term" value="F:serine-type endopeptidase activity"/>
    <property type="evidence" value="ECO:0007669"/>
    <property type="project" value="UniProtKB-UniRule"/>
</dbReference>
<evidence type="ECO:0000259" key="8">
    <source>
        <dbReference type="Pfam" id="PF00326"/>
    </source>
</evidence>
<feature type="region of interest" description="Disordered" evidence="7">
    <location>
        <begin position="100"/>
        <end position="125"/>
    </location>
</feature>
<evidence type="ECO:0000313" key="11">
    <source>
        <dbReference type="Proteomes" id="UP000000759"/>
    </source>
</evidence>
<dbReference type="ESTHER" id="phatc-b7gee0">
    <property type="family name" value="S9N_PREPL_Peptidase_S9"/>
</dbReference>
<dbReference type="EMBL" id="CM000633">
    <property type="protein sequence ID" value="EEC42994.1"/>
    <property type="molecule type" value="Genomic_DNA"/>
</dbReference>
<dbReference type="InterPro" id="IPR029058">
    <property type="entry name" value="AB_hydrolase_fold"/>
</dbReference>
<evidence type="ECO:0000256" key="6">
    <source>
        <dbReference type="RuleBase" id="RU368024"/>
    </source>
</evidence>
<dbReference type="eggNOG" id="KOG2237">
    <property type="taxonomic scope" value="Eukaryota"/>
</dbReference>
<dbReference type="PANTHER" id="PTHR11757">
    <property type="entry name" value="PROTEASE FAMILY S9A OLIGOPEPTIDASE"/>
    <property type="match status" value="1"/>
</dbReference>
<dbReference type="Gene3D" id="3.40.50.1820">
    <property type="entry name" value="alpha/beta hydrolase"/>
    <property type="match status" value="1"/>
</dbReference>
<dbReference type="GO" id="GO:0006508">
    <property type="term" value="P:proteolysis"/>
    <property type="evidence" value="ECO:0007669"/>
    <property type="project" value="UniProtKB-KW"/>
</dbReference>
<keyword evidence="3 6" id="KW-0378">Hydrolase</keyword>
<dbReference type="KEGG" id="pti:PHATRDRAFT_24161"/>
<keyword evidence="2 6" id="KW-0645">Protease</keyword>
<dbReference type="EC" id="3.4.21.-" evidence="6"/>
<evidence type="ECO:0000313" key="10">
    <source>
        <dbReference type="EMBL" id="EEC42994.1"/>
    </source>
</evidence>
<comment type="similarity">
    <text evidence="1 6">Belongs to the peptidase S9A family.</text>
</comment>
<evidence type="ECO:0000256" key="7">
    <source>
        <dbReference type="SAM" id="MobiDB-lite"/>
    </source>
</evidence>
<dbReference type="InterPro" id="IPR002470">
    <property type="entry name" value="Peptidase_S9A"/>
</dbReference>
<organism evidence="10 11">
    <name type="scientific">Phaeodactylum tricornutum (strain CCAP 1055/1)</name>
    <dbReference type="NCBI Taxonomy" id="556484"/>
    <lineage>
        <taxon>Eukaryota</taxon>
        <taxon>Sar</taxon>
        <taxon>Stramenopiles</taxon>
        <taxon>Ochrophyta</taxon>
        <taxon>Bacillariophyta</taxon>
        <taxon>Bacillariophyceae</taxon>
        <taxon>Bacillariophycidae</taxon>
        <taxon>Naviculales</taxon>
        <taxon>Phaeodactylaceae</taxon>
        <taxon>Phaeodactylum</taxon>
    </lineage>
</organism>
<keyword evidence="4 6" id="KW-0720">Serine protease</keyword>
<dbReference type="STRING" id="556484.B7GEE0"/>
<feature type="compositionally biased region" description="Basic and acidic residues" evidence="7">
    <location>
        <begin position="100"/>
        <end position="113"/>
    </location>
</feature>
<dbReference type="GeneID" id="7199335"/>
<dbReference type="RefSeq" id="XP_002185507.1">
    <property type="nucleotide sequence ID" value="XM_002185471.1"/>
</dbReference>
<evidence type="ECO:0000259" key="9">
    <source>
        <dbReference type="Pfam" id="PF02897"/>
    </source>
</evidence>
<feature type="non-terminal residue" evidence="10">
    <location>
        <position position="812"/>
    </location>
</feature>
<dbReference type="PRINTS" id="PR00862">
    <property type="entry name" value="PROLIGOPTASE"/>
</dbReference>
<dbReference type="Gene3D" id="2.130.10.120">
    <property type="entry name" value="Prolyl oligopeptidase, N-terminal domain"/>
    <property type="match status" value="1"/>
</dbReference>
<dbReference type="Proteomes" id="UP000000759">
    <property type="component" value="Chromosome 31"/>
</dbReference>
<evidence type="ECO:0000256" key="1">
    <source>
        <dbReference type="ARBA" id="ARBA00005228"/>
    </source>
</evidence>
<gene>
    <name evidence="10" type="ORF">PHATRDRAFT_24161</name>
</gene>
<dbReference type="OrthoDB" id="248387at2759"/>
<evidence type="ECO:0000256" key="2">
    <source>
        <dbReference type="ARBA" id="ARBA00022670"/>
    </source>
</evidence>
<feature type="domain" description="Peptidase S9A N-terminal" evidence="9">
    <location>
        <begin position="115"/>
        <end position="531"/>
    </location>
</feature>
<dbReference type="SUPFAM" id="SSF50993">
    <property type="entry name" value="Peptidase/esterase 'gauge' domain"/>
    <property type="match status" value="1"/>
</dbReference>
<accession>B7GEE0</accession>
<dbReference type="Pfam" id="PF00326">
    <property type="entry name" value="Peptidase_S9"/>
    <property type="match status" value="1"/>
</dbReference>
<keyword evidence="11" id="KW-1185">Reference proteome</keyword>